<feature type="compositionally biased region" description="Pro residues" evidence="1">
    <location>
        <begin position="263"/>
        <end position="272"/>
    </location>
</feature>
<feature type="region of interest" description="Disordered" evidence="1">
    <location>
        <begin position="329"/>
        <end position="363"/>
    </location>
</feature>
<dbReference type="EMBL" id="JABSTU010000005">
    <property type="protein sequence ID" value="KAH8032106.1"/>
    <property type="molecule type" value="Genomic_DNA"/>
</dbReference>
<evidence type="ECO:0000313" key="3">
    <source>
        <dbReference type="Proteomes" id="UP000821866"/>
    </source>
</evidence>
<keyword evidence="3" id="KW-1185">Reference proteome</keyword>
<evidence type="ECO:0008006" key="4">
    <source>
        <dbReference type="Google" id="ProtNLM"/>
    </source>
</evidence>
<evidence type="ECO:0000256" key="1">
    <source>
        <dbReference type="SAM" id="MobiDB-lite"/>
    </source>
</evidence>
<evidence type="ECO:0000313" key="2">
    <source>
        <dbReference type="EMBL" id="KAH8032106.1"/>
    </source>
</evidence>
<organism evidence="2 3">
    <name type="scientific">Rhipicephalus microplus</name>
    <name type="common">Cattle tick</name>
    <name type="synonym">Boophilus microplus</name>
    <dbReference type="NCBI Taxonomy" id="6941"/>
    <lineage>
        <taxon>Eukaryota</taxon>
        <taxon>Metazoa</taxon>
        <taxon>Ecdysozoa</taxon>
        <taxon>Arthropoda</taxon>
        <taxon>Chelicerata</taxon>
        <taxon>Arachnida</taxon>
        <taxon>Acari</taxon>
        <taxon>Parasitiformes</taxon>
        <taxon>Ixodida</taxon>
        <taxon>Ixodoidea</taxon>
        <taxon>Ixodidae</taxon>
        <taxon>Rhipicephalinae</taxon>
        <taxon>Rhipicephalus</taxon>
        <taxon>Boophilus</taxon>
    </lineage>
</organism>
<feature type="region of interest" description="Disordered" evidence="1">
    <location>
        <begin position="231"/>
        <end position="280"/>
    </location>
</feature>
<proteinExistence type="predicted"/>
<reference evidence="2" key="2">
    <citation type="submission" date="2021-09" db="EMBL/GenBank/DDBJ databases">
        <authorList>
            <person name="Jia N."/>
            <person name="Wang J."/>
            <person name="Shi W."/>
            <person name="Du L."/>
            <person name="Sun Y."/>
            <person name="Zhan W."/>
            <person name="Jiang J."/>
            <person name="Wang Q."/>
            <person name="Zhang B."/>
            <person name="Ji P."/>
            <person name="Sakyi L.B."/>
            <person name="Cui X."/>
            <person name="Yuan T."/>
            <person name="Jiang B."/>
            <person name="Yang W."/>
            <person name="Lam T.T.-Y."/>
            <person name="Chang Q."/>
            <person name="Ding S."/>
            <person name="Wang X."/>
            <person name="Zhu J."/>
            <person name="Ruan X."/>
            <person name="Zhao L."/>
            <person name="Wei J."/>
            <person name="Que T."/>
            <person name="Du C."/>
            <person name="Cheng J."/>
            <person name="Dai P."/>
            <person name="Han X."/>
            <person name="Huang E."/>
            <person name="Gao Y."/>
            <person name="Liu J."/>
            <person name="Shao H."/>
            <person name="Ye R."/>
            <person name="Li L."/>
            <person name="Wei W."/>
            <person name="Wang X."/>
            <person name="Wang C."/>
            <person name="Huo Q."/>
            <person name="Li W."/>
            <person name="Guo W."/>
            <person name="Chen H."/>
            <person name="Chen S."/>
            <person name="Zhou L."/>
            <person name="Zhou L."/>
            <person name="Ni X."/>
            <person name="Tian J."/>
            <person name="Zhou Y."/>
            <person name="Sheng Y."/>
            <person name="Liu T."/>
            <person name="Pan Y."/>
            <person name="Xia L."/>
            <person name="Li J."/>
            <person name="Zhao F."/>
            <person name="Cao W."/>
        </authorList>
    </citation>
    <scope>NUCLEOTIDE SEQUENCE</scope>
    <source>
        <strain evidence="2">Rmic-2018</strain>
        <tissue evidence="2">Larvae</tissue>
    </source>
</reference>
<protein>
    <recommendedName>
        <fullName evidence="4">Tick transposon</fullName>
    </recommendedName>
</protein>
<reference evidence="2" key="1">
    <citation type="journal article" date="2020" name="Cell">
        <title>Large-Scale Comparative Analyses of Tick Genomes Elucidate Their Genetic Diversity and Vector Capacities.</title>
        <authorList>
            <consortium name="Tick Genome and Microbiome Consortium (TIGMIC)"/>
            <person name="Jia N."/>
            <person name="Wang J."/>
            <person name="Shi W."/>
            <person name="Du L."/>
            <person name="Sun Y."/>
            <person name="Zhan W."/>
            <person name="Jiang J.F."/>
            <person name="Wang Q."/>
            <person name="Zhang B."/>
            <person name="Ji P."/>
            <person name="Bell-Sakyi L."/>
            <person name="Cui X.M."/>
            <person name="Yuan T.T."/>
            <person name="Jiang B.G."/>
            <person name="Yang W.F."/>
            <person name="Lam T.T."/>
            <person name="Chang Q.C."/>
            <person name="Ding S.J."/>
            <person name="Wang X.J."/>
            <person name="Zhu J.G."/>
            <person name="Ruan X.D."/>
            <person name="Zhao L."/>
            <person name="Wei J.T."/>
            <person name="Ye R.Z."/>
            <person name="Que T.C."/>
            <person name="Du C.H."/>
            <person name="Zhou Y.H."/>
            <person name="Cheng J.X."/>
            <person name="Dai P.F."/>
            <person name="Guo W.B."/>
            <person name="Han X.H."/>
            <person name="Huang E.J."/>
            <person name="Li L.F."/>
            <person name="Wei W."/>
            <person name="Gao Y.C."/>
            <person name="Liu J.Z."/>
            <person name="Shao H.Z."/>
            <person name="Wang X."/>
            <person name="Wang C.C."/>
            <person name="Yang T.C."/>
            <person name="Huo Q.B."/>
            <person name="Li W."/>
            <person name="Chen H.Y."/>
            <person name="Chen S.E."/>
            <person name="Zhou L.G."/>
            <person name="Ni X.B."/>
            <person name="Tian J.H."/>
            <person name="Sheng Y."/>
            <person name="Liu T."/>
            <person name="Pan Y.S."/>
            <person name="Xia L.Y."/>
            <person name="Li J."/>
            <person name="Zhao F."/>
            <person name="Cao W.C."/>
        </authorList>
    </citation>
    <scope>NUCLEOTIDE SEQUENCE</scope>
    <source>
        <strain evidence="2">Rmic-2018</strain>
    </source>
</reference>
<dbReference type="Proteomes" id="UP000821866">
    <property type="component" value="Chromosome 3"/>
</dbReference>
<dbReference type="AlphaFoldDB" id="A0A9J6ECN4"/>
<name>A0A9J6ECN4_RHIMP</name>
<gene>
    <name evidence="2" type="ORF">HPB51_023216</name>
</gene>
<feature type="compositionally biased region" description="Basic residues" evidence="1">
    <location>
        <begin position="231"/>
        <end position="243"/>
    </location>
</feature>
<sequence>MTRSHNRVIGRPGGGLNEQACSPHRILAALTIAAQLALSVTEEDIIWPNSMQNIFVVSTPSATNAAAYSRVTEIILTDQRHPVTAYLSPAGIRSRGVIRGVDTDFDDAALNRMLIQPRNSSLLGARRIKNTETVILIFNGLKVPNYVCCGQVIYRFTLYKRQIDTYRTCSQVGHRQDVCPTPSTKVCDHCGHLPTDNPHVCNQPVCALCGEGHRTGDRECRHRYQLPYLVRRRRQRRRRRKQAQQRTLTPATSPVPAKTTKPQGPPLGPRNPTPSDQPTWADKVACIGEAHAAQRQGHSPQQLDPELAQLKRMYAEQAKEVQSLKEELAKQQAPESREASIISGPVSIRGAKKRAGPTLQAEEQSEFDRFTANIYAILEQYRAETTTEYSALNAKLESMQKQLIELAAWPAQMDAKTKVLEEDRARTVAVAPDGKALNALTVKTQKACEVEQVAIALALALPQRDTIFTDSKPAALAYRRGTLCQAALRVLVTVQITVDKHIHWFPGHEGINVQPGVPNGNELAHNLARGLTCRGGSRSGSLAGDTNTH</sequence>
<accession>A0A9J6ECN4</accession>
<comment type="caution">
    <text evidence="2">The sequence shown here is derived from an EMBL/GenBank/DDBJ whole genome shotgun (WGS) entry which is preliminary data.</text>
</comment>